<dbReference type="Proteomes" id="UP000077628">
    <property type="component" value="Unassembled WGS sequence"/>
</dbReference>
<sequence length="116" mass="12939">MAKASEADLKMALELASALEAISCWYGGTMPATIAKPQQDEDDWEPFTLEDPEHCRRVCEYLIRLARSASLFRVVMGMVVLLDPENRFIDPDVDILAYHPDTVAALEAIADPMQGR</sequence>
<gene>
    <name evidence="1" type="ORF">A1355_24070</name>
</gene>
<keyword evidence="2" id="KW-1185">Reference proteome</keyword>
<comment type="caution">
    <text evidence="1">The sequence shown here is derived from an EMBL/GenBank/DDBJ whole genome shotgun (WGS) entry which is preliminary data.</text>
</comment>
<accession>A0A177NS46</accession>
<proteinExistence type="predicted"/>
<organism evidence="1 2">
    <name type="scientific">Methylomonas koyamae</name>
    <dbReference type="NCBI Taxonomy" id="702114"/>
    <lineage>
        <taxon>Bacteria</taxon>
        <taxon>Pseudomonadati</taxon>
        <taxon>Pseudomonadota</taxon>
        <taxon>Gammaproteobacteria</taxon>
        <taxon>Methylococcales</taxon>
        <taxon>Methylococcaceae</taxon>
        <taxon>Methylomonas</taxon>
    </lineage>
</organism>
<dbReference type="STRING" id="702114.A1355_24070"/>
<dbReference type="AlphaFoldDB" id="A0A177NS46"/>
<reference evidence="2" key="1">
    <citation type="submission" date="2016-03" db="EMBL/GenBank/DDBJ databases">
        <authorList>
            <person name="Heylen K."/>
            <person name="De Vos P."/>
            <person name="Vekeman B."/>
        </authorList>
    </citation>
    <scope>NUCLEOTIDE SEQUENCE [LARGE SCALE GENOMIC DNA]</scope>
    <source>
        <strain evidence="2">R-45383</strain>
    </source>
</reference>
<protein>
    <submittedName>
        <fullName evidence="1">Uncharacterized protein</fullName>
    </submittedName>
</protein>
<evidence type="ECO:0000313" key="2">
    <source>
        <dbReference type="Proteomes" id="UP000077628"/>
    </source>
</evidence>
<evidence type="ECO:0000313" key="1">
    <source>
        <dbReference type="EMBL" id="OAI20364.1"/>
    </source>
</evidence>
<name>A0A177NS46_9GAMM</name>
<dbReference type="EMBL" id="LUUK01000140">
    <property type="protein sequence ID" value="OAI20364.1"/>
    <property type="molecule type" value="Genomic_DNA"/>
</dbReference>